<evidence type="ECO:0000313" key="2">
    <source>
        <dbReference type="Proteomes" id="UP000636949"/>
    </source>
</evidence>
<dbReference type="InterPro" id="IPR007711">
    <property type="entry name" value="HigB-1"/>
</dbReference>
<dbReference type="Proteomes" id="UP000636949">
    <property type="component" value="Unassembled WGS sequence"/>
</dbReference>
<protein>
    <submittedName>
        <fullName evidence="1">Protein killer protein</fullName>
    </submittedName>
</protein>
<dbReference type="SUPFAM" id="SSF143011">
    <property type="entry name" value="RelE-like"/>
    <property type="match status" value="1"/>
</dbReference>
<name>A0A8J2Z3B1_9GAMM</name>
<dbReference type="PANTHER" id="PTHR40266">
    <property type="entry name" value="TOXIN HIGB-1"/>
    <property type="match status" value="1"/>
</dbReference>
<proteinExistence type="predicted"/>
<keyword evidence="2" id="KW-1185">Reference proteome</keyword>
<reference evidence="1" key="2">
    <citation type="submission" date="2020-09" db="EMBL/GenBank/DDBJ databases">
        <authorList>
            <person name="Sun Q."/>
            <person name="Zhou Y."/>
        </authorList>
    </citation>
    <scope>NUCLEOTIDE SEQUENCE</scope>
    <source>
        <strain evidence="1">CGMCC 1.15758</strain>
    </source>
</reference>
<reference evidence="1" key="1">
    <citation type="journal article" date="2014" name="Int. J. Syst. Evol. Microbiol.">
        <title>Complete genome sequence of Corynebacterium casei LMG S-19264T (=DSM 44701T), isolated from a smear-ripened cheese.</title>
        <authorList>
            <consortium name="US DOE Joint Genome Institute (JGI-PGF)"/>
            <person name="Walter F."/>
            <person name="Albersmeier A."/>
            <person name="Kalinowski J."/>
            <person name="Ruckert C."/>
        </authorList>
    </citation>
    <scope>NUCLEOTIDE SEQUENCE</scope>
    <source>
        <strain evidence="1">CGMCC 1.15758</strain>
    </source>
</reference>
<dbReference type="InterPro" id="IPR035093">
    <property type="entry name" value="RelE/ParE_toxin_dom_sf"/>
</dbReference>
<dbReference type="OrthoDB" id="9801102at2"/>
<accession>A0A8J2Z3B1</accession>
<dbReference type="Gene3D" id="3.30.2310.20">
    <property type="entry name" value="RelE-like"/>
    <property type="match status" value="1"/>
</dbReference>
<dbReference type="EMBL" id="BMJS01000003">
    <property type="protein sequence ID" value="GGF90402.1"/>
    <property type="molecule type" value="Genomic_DNA"/>
</dbReference>
<evidence type="ECO:0000313" key="1">
    <source>
        <dbReference type="EMBL" id="GGF90402.1"/>
    </source>
</evidence>
<dbReference type="RefSeq" id="WP_117001566.1">
    <property type="nucleotide sequence ID" value="NZ_BMJS01000003.1"/>
</dbReference>
<organism evidence="1 2">
    <name type="scientific">Cysteiniphilum litorale</name>
    <dbReference type="NCBI Taxonomy" id="2056700"/>
    <lineage>
        <taxon>Bacteria</taxon>
        <taxon>Pseudomonadati</taxon>
        <taxon>Pseudomonadota</taxon>
        <taxon>Gammaproteobacteria</taxon>
        <taxon>Thiotrichales</taxon>
        <taxon>Fastidiosibacteraceae</taxon>
        <taxon>Cysteiniphilum</taxon>
    </lineage>
</organism>
<sequence>MIKSFKHKGLEQFFYSGITKGIQSEHVAKVSRILSALNAASKALDMNLPSYKLHKLKGDKSEFWSVTVNGNWRVIFKFEDGDAYIVNYLDYH</sequence>
<dbReference type="PANTHER" id="PTHR40266:SF2">
    <property type="entry name" value="TOXIN HIGB-1"/>
    <property type="match status" value="1"/>
</dbReference>
<dbReference type="Pfam" id="PF05015">
    <property type="entry name" value="HigB-like_toxin"/>
    <property type="match status" value="1"/>
</dbReference>
<comment type="caution">
    <text evidence="1">The sequence shown here is derived from an EMBL/GenBank/DDBJ whole genome shotgun (WGS) entry which is preliminary data.</text>
</comment>
<gene>
    <name evidence="1" type="ORF">GCM10010995_04670</name>
</gene>
<dbReference type="AlphaFoldDB" id="A0A8J2Z3B1"/>